<comment type="caution">
    <text evidence="2">The sequence shown here is derived from an EMBL/GenBank/DDBJ whole genome shotgun (WGS) entry which is preliminary data.</text>
</comment>
<dbReference type="AlphaFoldDB" id="A0AAV0L642"/>
<accession>A0AAV0L642</accession>
<name>A0AAV0L642_9ROSI</name>
<dbReference type="InterPro" id="IPR044730">
    <property type="entry name" value="RNase_H-like_dom_plant"/>
</dbReference>
<dbReference type="Gene3D" id="3.30.420.10">
    <property type="entry name" value="Ribonuclease H-like superfamily/Ribonuclease H"/>
    <property type="match status" value="1"/>
</dbReference>
<dbReference type="EMBL" id="CAMGYJ010000006">
    <property type="protein sequence ID" value="CAI0429676.1"/>
    <property type="molecule type" value="Genomic_DNA"/>
</dbReference>
<evidence type="ECO:0000313" key="3">
    <source>
        <dbReference type="Proteomes" id="UP001154282"/>
    </source>
</evidence>
<dbReference type="InterPro" id="IPR036397">
    <property type="entry name" value="RNaseH_sf"/>
</dbReference>
<keyword evidence="3" id="KW-1185">Reference proteome</keyword>
<gene>
    <name evidence="2" type="ORF">LITE_LOCUS22245</name>
</gene>
<feature type="non-terminal residue" evidence="2">
    <location>
        <position position="1"/>
    </location>
</feature>
<dbReference type="SUPFAM" id="SSF53098">
    <property type="entry name" value="Ribonuclease H-like"/>
    <property type="match status" value="1"/>
</dbReference>
<feature type="domain" description="RNase H type-1" evidence="1">
    <location>
        <begin position="1"/>
        <end position="70"/>
    </location>
</feature>
<dbReference type="GO" id="GO:0004523">
    <property type="term" value="F:RNA-DNA hybrid ribonuclease activity"/>
    <property type="evidence" value="ECO:0007669"/>
    <property type="project" value="InterPro"/>
</dbReference>
<organism evidence="2 3">
    <name type="scientific">Linum tenue</name>
    <dbReference type="NCBI Taxonomy" id="586396"/>
    <lineage>
        <taxon>Eukaryota</taxon>
        <taxon>Viridiplantae</taxon>
        <taxon>Streptophyta</taxon>
        <taxon>Embryophyta</taxon>
        <taxon>Tracheophyta</taxon>
        <taxon>Spermatophyta</taxon>
        <taxon>Magnoliopsida</taxon>
        <taxon>eudicotyledons</taxon>
        <taxon>Gunneridae</taxon>
        <taxon>Pentapetalae</taxon>
        <taxon>rosids</taxon>
        <taxon>fabids</taxon>
        <taxon>Malpighiales</taxon>
        <taxon>Linaceae</taxon>
        <taxon>Linum</taxon>
    </lineage>
</organism>
<dbReference type="GO" id="GO:0003676">
    <property type="term" value="F:nucleic acid binding"/>
    <property type="evidence" value="ECO:0007669"/>
    <property type="project" value="InterPro"/>
</dbReference>
<evidence type="ECO:0000259" key="1">
    <source>
        <dbReference type="Pfam" id="PF13456"/>
    </source>
</evidence>
<dbReference type="InterPro" id="IPR002156">
    <property type="entry name" value="RNaseH_domain"/>
</dbReference>
<sequence length="97" mass="11418">LQLAWDTGFRRVCVQIDSHCAVQLLQSTDSSDHHYMATISRFHELLKRDWEVSVNHVYREGNRCADFLADQGHNFSFGFHSFPISDPMLYHWILYDS</sequence>
<protein>
    <recommendedName>
        <fullName evidence="1">RNase H type-1 domain-containing protein</fullName>
    </recommendedName>
</protein>
<reference evidence="2" key="1">
    <citation type="submission" date="2022-08" db="EMBL/GenBank/DDBJ databases">
        <authorList>
            <person name="Gutierrez-Valencia J."/>
        </authorList>
    </citation>
    <scope>NUCLEOTIDE SEQUENCE</scope>
</reference>
<evidence type="ECO:0000313" key="2">
    <source>
        <dbReference type="EMBL" id="CAI0429676.1"/>
    </source>
</evidence>
<dbReference type="PANTHER" id="PTHR47723">
    <property type="entry name" value="OS05G0353850 PROTEIN"/>
    <property type="match status" value="1"/>
</dbReference>
<dbReference type="PANTHER" id="PTHR47723:SF13">
    <property type="entry name" value="PUTATIVE-RELATED"/>
    <property type="match status" value="1"/>
</dbReference>
<dbReference type="InterPro" id="IPR053151">
    <property type="entry name" value="RNase_H-like"/>
</dbReference>
<dbReference type="InterPro" id="IPR012337">
    <property type="entry name" value="RNaseH-like_sf"/>
</dbReference>
<proteinExistence type="predicted"/>
<dbReference type="Pfam" id="PF13456">
    <property type="entry name" value="RVT_3"/>
    <property type="match status" value="1"/>
</dbReference>
<dbReference type="Proteomes" id="UP001154282">
    <property type="component" value="Unassembled WGS sequence"/>
</dbReference>
<dbReference type="CDD" id="cd06222">
    <property type="entry name" value="RNase_H_like"/>
    <property type="match status" value="1"/>
</dbReference>